<dbReference type="Proteomes" id="UP000027584">
    <property type="component" value="Unassembled WGS sequence"/>
</dbReference>
<sequence length="158" mass="17575">MSKLLKNVIIGVASGAAAAYFLSTEKGKKFQKKAAKAYEAYKENPAEYHQKAKDKATEYTDLAVDTFNDYRQKFESGELTTDEFLDTVKEKGKAAADFASEKVSEFTSKVSEAVNEAEEAKEETKAEVDDIIIDYTQDEEAPATEKPETTTEEADEEE</sequence>
<dbReference type="InterPro" id="IPR024623">
    <property type="entry name" value="YtxH"/>
</dbReference>
<organism evidence="2 4">
    <name type="scientific">Streptococcus gallolyticus</name>
    <dbReference type="NCBI Taxonomy" id="315405"/>
    <lineage>
        <taxon>Bacteria</taxon>
        <taxon>Bacillati</taxon>
        <taxon>Bacillota</taxon>
        <taxon>Bacilli</taxon>
        <taxon>Lactobacillales</taxon>
        <taxon>Streptococcaceae</taxon>
        <taxon>Streptococcus</taxon>
    </lineage>
</organism>
<evidence type="ECO:0000313" key="2">
    <source>
        <dbReference type="EMBL" id="CDO18242.1"/>
    </source>
</evidence>
<dbReference type="Pfam" id="PF12732">
    <property type="entry name" value="YtxH"/>
    <property type="match status" value="1"/>
</dbReference>
<evidence type="ECO:0000313" key="4">
    <source>
        <dbReference type="Proteomes" id="UP000027584"/>
    </source>
</evidence>
<dbReference type="EMBL" id="FOBM01000002">
    <property type="protein sequence ID" value="SEM05600.1"/>
    <property type="molecule type" value="Genomic_DNA"/>
</dbReference>
<protein>
    <submittedName>
        <fullName evidence="3">YtxH-like protein</fullName>
    </submittedName>
</protein>
<reference evidence="2 4" key="2">
    <citation type="submission" date="2014-05" db="EMBL/GenBank/DDBJ databases">
        <title>Genome sequence of Streptococcus gallolyticus.</title>
        <authorList>
            <person name="Del Campo R."/>
        </authorList>
    </citation>
    <scope>NUCLEOTIDE SEQUENCE [LARGE SCALE GENOMIC DNA]</scope>
    <source>
        <strain evidence="2 4">LMG17956</strain>
    </source>
</reference>
<proteinExistence type="predicted"/>
<reference evidence="3 5" key="3">
    <citation type="submission" date="2016-10" db="EMBL/GenBank/DDBJ databases">
        <authorList>
            <person name="de Groot N.N."/>
        </authorList>
    </citation>
    <scope>NUCLEOTIDE SEQUENCE [LARGE SCALE GENOMIC DNA]</scope>
    <source>
        <strain evidence="3 5">VTM1R29</strain>
    </source>
</reference>
<evidence type="ECO:0000313" key="5">
    <source>
        <dbReference type="Proteomes" id="UP000182764"/>
    </source>
</evidence>
<gene>
    <name evidence="2" type="ORF">BN963_SGAL_01440</name>
    <name evidence="3" type="ORF">SAMN04487839_102120</name>
</gene>
<feature type="region of interest" description="Disordered" evidence="1">
    <location>
        <begin position="113"/>
        <end position="158"/>
    </location>
</feature>
<dbReference type="AlphaFoldDB" id="A0A060RKQ4"/>
<evidence type="ECO:0000313" key="3">
    <source>
        <dbReference type="EMBL" id="SEM05600.1"/>
    </source>
</evidence>
<reference evidence="2 4" key="1">
    <citation type="submission" date="2014-02" db="EMBL/GenBank/DDBJ databases">
        <authorList>
            <person name="Manrique M."/>
        </authorList>
    </citation>
    <scope>NUCLEOTIDE SEQUENCE [LARGE SCALE GENOMIC DNA]</scope>
    <source>
        <strain evidence="2 4">LMG17956</strain>
    </source>
</reference>
<evidence type="ECO:0000256" key="1">
    <source>
        <dbReference type="SAM" id="MobiDB-lite"/>
    </source>
</evidence>
<dbReference type="RefSeq" id="WP_039694437.1">
    <property type="nucleotide sequence ID" value="NZ_FNUH01000003.1"/>
</dbReference>
<name>A0A060RKQ4_9STRE</name>
<accession>A0A060RKQ4</accession>
<dbReference type="EMBL" id="CCBC010000176">
    <property type="protein sequence ID" value="CDO18242.1"/>
    <property type="molecule type" value="Genomic_DNA"/>
</dbReference>
<feature type="compositionally biased region" description="Acidic residues" evidence="1">
    <location>
        <begin position="129"/>
        <end position="142"/>
    </location>
</feature>
<dbReference type="Proteomes" id="UP000182764">
    <property type="component" value="Unassembled WGS sequence"/>
</dbReference>